<evidence type="ECO:0000256" key="7">
    <source>
        <dbReference type="RuleBase" id="RU364038"/>
    </source>
</evidence>
<evidence type="ECO:0000256" key="5">
    <source>
        <dbReference type="ARBA" id="ARBA00023157"/>
    </source>
</evidence>
<name>A0A1L6JHH3_9SPHN</name>
<feature type="domain" description="Disulphide bond isomerase DsbC/G N-terminal" evidence="8">
    <location>
        <begin position="36"/>
        <end position="103"/>
    </location>
</feature>
<dbReference type="EMBL" id="QQWO01000019">
    <property type="protein sequence ID" value="RSV00146.1"/>
    <property type="molecule type" value="Genomic_DNA"/>
</dbReference>
<dbReference type="Proteomes" id="UP000185161">
    <property type="component" value="Plasmid tig00000001"/>
</dbReference>
<dbReference type="Gene3D" id="3.40.30.10">
    <property type="entry name" value="Glutaredoxin"/>
    <property type="match status" value="1"/>
</dbReference>
<dbReference type="CDD" id="cd03020">
    <property type="entry name" value="DsbA_DsbC_DsbG"/>
    <property type="match status" value="1"/>
</dbReference>
<dbReference type="InterPro" id="IPR009094">
    <property type="entry name" value="DiS-bond_isomerase_DsbC/G_N_sf"/>
</dbReference>
<dbReference type="Gene3D" id="3.10.450.70">
    <property type="entry name" value="Disulphide bond isomerase, DsbC/G, N-terminal"/>
    <property type="match status" value="1"/>
</dbReference>
<comment type="similarity">
    <text evidence="2 7">Belongs to the thioredoxin family. DsbC subfamily.</text>
</comment>
<proteinExistence type="inferred from homology"/>
<dbReference type="PANTHER" id="PTHR35272:SF3">
    <property type="entry name" value="THIOL:DISULFIDE INTERCHANGE PROTEIN DSBC"/>
    <property type="match status" value="1"/>
</dbReference>
<feature type="domain" description="Thioredoxin-like fold" evidence="9">
    <location>
        <begin position="173"/>
        <end position="287"/>
    </location>
</feature>
<dbReference type="SUPFAM" id="SSF52833">
    <property type="entry name" value="Thioredoxin-like"/>
    <property type="match status" value="1"/>
</dbReference>
<dbReference type="OrthoDB" id="12976at2"/>
<dbReference type="Pfam" id="PF10411">
    <property type="entry name" value="DsbC_N"/>
    <property type="match status" value="1"/>
</dbReference>
<feature type="signal peptide" evidence="7">
    <location>
        <begin position="1"/>
        <end position="33"/>
    </location>
</feature>
<accession>A0A1L6JHH3</accession>
<sequence length="292" mass="30929">MSAIDRLRGSALGRPWKLLTGLAALGVASVAIAAQVASPSGAEVTNLLKTRLPKTPLTQVNCEKVRGLCEVTAGSNLFYVDAGARYLIIGRVYDMETRQDLTAARLLEINPDMLVGGAAKANAAAAEGEGEGVEAAAPARARVEKTAFPARPTRLPLDGLPKDGAIVWGNPAAPTVTVFTDFRCGYCRALTNVLRSMNVRVVERPISVLGSRDIADRVYCAKNREEALHAAYAGEPLKSGPSCDTSGLDANEAFAHKHGLSGTPVIVRSDGAMLEGYRPKEFLESWLKGGRS</sequence>
<evidence type="ECO:0000259" key="9">
    <source>
        <dbReference type="Pfam" id="PF13098"/>
    </source>
</evidence>
<dbReference type="SUPFAM" id="SSF54423">
    <property type="entry name" value="DsbC/DsbG N-terminal domain-like"/>
    <property type="match status" value="1"/>
</dbReference>
<evidence type="ECO:0000256" key="2">
    <source>
        <dbReference type="ARBA" id="ARBA00009813"/>
    </source>
</evidence>
<reference evidence="12" key="2">
    <citation type="submission" date="2016-12" db="EMBL/GenBank/DDBJ databases">
        <title>Whole genome sequencing of Sphingomonas sp. ABOJV.</title>
        <authorList>
            <person name="Conlan S."/>
            <person name="Thomas P.J."/>
            <person name="Mullikin J."/>
            <person name="Palmore T.N."/>
            <person name="Frank K.M."/>
            <person name="Segre J.A."/>
        </authorList>
    </citation>
    <scope>NUCLEOTIDE SEQUENCE [LARGE SCALE GENOMIC DNA]</scope>
    <source>
        <strain evidence="12">ABOJV</strain>
        <plasmid evidence="12">Plasmid tig00000001</plasmid>
    </source>
</reference>
<evidence type="ECO:0000313" key="12">
    <source>
        <dbReference type="Proteomes" id="UP000185161"/>
    </source>
</evidence>
<protein>
    <recommendedName>
        <fullName evidence="7">Thiol:disulfide interchange protein</fullName>
    </recommendedName>
</protein>
<keyword evidence="6 7" id="KW-0676">Redox-active center</keyword>
<gene>
    <name evidence="10" type="ORF">BRX40_22565</name>
    <name evidence="11" type="ORF">CA257_18635</name>
</gene>
<dbReference type="InterPro" id="IPR051470">
    <property type="entry name" value="Thiol:disulfide_interchange"/>
</dbReference>
<dbReference type="Pfam" id="PF13098">
    <property type="entry name" value="Thioredoxin_2"/>
    <property type="match status" value="1"/>
</dbReference>
<dbReference type="InterPro" id="IPR036249">
    <property type="entry name" value="Thioredoxin-like_sf"/>
</dbReference>
<dbReference type="InterPro" id="IPR012336">
    <property type="entry name" value="Thioredoxin-like_fold"/>
</dbReference>
<keyword evidence="10" id="KW-0614">Plasmid</keyword>
<evidence type="ECO:0000256" key="4">
    <source>
        <dbReference type="ARBA" id="ARBA00022764"/>
    </source>
</evidence>
<dbReference type="InterPro" id="IPR018950">
    <property type="entry name" value="DiS-bond_isomerase_DsbC/G_N"/>
</dbReference>
<dbReference type="GeneID" id="44135353"/>
<organism evidence="10 12">
    <name type="scientific">Sphingomonas koreensis</name>
    <dbReference type="NCBI Taxonomy" id="93064"/>
    <lineage>
        <taxon>Bacteria</taxon>
        <taxon>Pseudomonadati</taxon>
        <taxon>Pseudomonadota</taxon>
        <taxon>Alphaproteobacteria</taxon>
        <taxon>Sphingomonadales</taxon>
        <taxon>Sphingomonadaceae</taxon>
        <taxon>Sphingomonas</taxon>
    </lineage>
</organism>
<comment type="function">
    <text evidence="7">Required for disulfide bond formation in some periplasmic proteins. Acts by transferring its disulfide bond to other proteins and is reduced in the process.</text>
</comment>
<dbReference type="Proteomes" id="UP000286681">
    <property type="component" value="Unassembled WGS sequence"/>
</dbReference>
<keyword evidence="4 7" id="KW-0574">Periplasm</keyword>
<evidence type="ECO:0000259" key="8">
    <source>
        <dbReference type="Pfam" id="PF10411"/>
    </source>
</evidence>
<dbReference type="AlphaFoldDB" id="A0A1L6JHH3"/>
<reference evidence="11 13" key="3">
    <citation type="submission" date="2018-07" db="EMBL/GenBank/DDBJ databases">
        <title>Genomic and Epidemiologic Investigation of an Indolent Hospital Outbreak.</title>
        <authorList>
            <person name="Johnson R.C."/>
            <person name="Deming C."/>
            <person name="Conlan S."/>
            <person name="Zellmer C.J."/>
            <person name="Michelin A.V."/>
            <person name="Lee-Lin S."/>
            <person name="Thomas P.J."/>
            <person name="Park M."/>
            <person name="Weingarten R.A."/>
            <person name="Less J."/>
            <person name="Dekker J.P."/>
            <person name="Frank K.M."/>
            <person name="Musser K.A."/>
            <person name="Mcquiston J.R."/>
            <person name="Henderson D.K."/>
            <person name="Lau A.F."/>
            <person name="Palmore T.N."/>
            <person name="Segre J.A."/>
        </authorList>
    </citation>
    <scope>NUCLEOTIDE SEQUENCE [LARGE SCALE GENOMIC DNA]</scope>
    <source>
        <strain evidence="11 13">SK-NIH.Env10_0317</strain>
    </source>
</reference>
<dbReference type="EMBL" id="CP018821">
    <property type="protein sequence ID" value="APR55379.1"/>
    <property type="molecule type" value="Genomic_DNA"/>
</dbReference>
<evidence type="ECO:0000256" key="1">
    <source>
        <dbReference type="ARBA" id="ARBA00004418"/>
    </source>
</evidence>
<keyword evidence="3 7" id="KW-0732">Signal</keyword>
<dbReference type="RefSeq" id="WP_075153442.1">
    <property type="nucleotide sequence ID" value="NZ_CP018821.1"/>
</dbReference>
<evidence type="ECO:0000313" key="10">
    <source>
        <dbReference type="EMBL" id="APR55379.1"/>
    </source>
</evidence>
<comment type="subcellular location">
    <subcellularLocation>
        <location evidence="1 7">Periplasm</location>
    </subcellularLocation>
</comment>
<dbReference type="InterPro" id="IPR033954">
    <property type="entry name" value="DiS-bond_Isoase_DsbC/G"/>
</dbReference>
<evidence type="ECO:0000256" key="6">
    <source>
        <dbReference type="ARBA" id="ARBA00023284"/>
    </source>
</evidence>
<evidence type="ECO:0000256" key="3">
    <source>
        <dbReference type="ARBA" id="ARBA00022729"/>
    </source>
</evidence>
<dbReference type="PANTHER" id="PTHR35272">
    <property type="entry name" value="THIOL:DISULFIDE INTERCHANGE PROTEIN DSBC-RELATED"/>
    <property type="match status" value="1"/>
</dbReference>
<geneLocation type="plasmid" evidence="10 12">
    <name>tig00000001</name>
</geneLocation>
<keyword evidence="5" id="KW-1015">Disulfide bond</keyword>
<evidence type="ECO:0000313" key="11">
    <source>
        <dbReference type="EMBL" id="RSV00146.1"/>
    </source>
</evidence>
<evidence type="ECO:0000313" key="13">
    <source>
        <dbReference type="Proteomes" id="UP000286681"/>
    </source>
</evidence>
<dbReference type="GO" id="GO:0042597">
    <property type="term" value="C:periplasmic space"/>
    <property type="evidence" value="ECO:0007669"/>
    <property type="project" value="UniProtKB-SubCell"/>
</dbReference>
<feature type="chain" id="PRO_5041763201" description="Thiol:disulfide interchange protein" evidence="7">
    <location>
        <begin position="34"/>
        <end position="292"/>
    </location>
</feature>
<dbReference type="KEGG" id="skr:BRX40_22565"/>
<keyword evidence="12" id="KW-1185">Reference proteome</keyword>
<reference evidence="10" key="1">
    <citation type="submission" date="2016-12" db="EMBL/GenBank/DDBJ databases">
        <title>Whole genome sequencing of Sphingomonas koreensis.</title>
        <authorList>
            <person name="Conlan S."/>
            <person name="Thomas P.J."/>
            <person name="Mullikin J."/>
            <person name="Palmore T.N."/>
            <person name="Frank K.M."/>
            <person name="Segre J.A."/>
        </authorList>
    </citation>
    <scope>NUCLEOTIDE SEQUENCE</scope>
    <source>
        <strain evidence="10">ABOJV</strain>
        <plasmid evidence="10">tig00000001</plasmid>
    </source>
</reference>